<dbReference type="eggNOG" id="ENOG50318WM">
    <property type="taxonomic scope" value="Bacteria"/>
</dbReference>
<dbReference type="InterPro" id="IPR021555">
    <property type="entry name" value="DUF3000"/>
</dbReference>
<protein>
    <recommendedName>
        <fullName evidence="3">DUF3000 family protein</fullName>
    </recommendedName>
</protein>
<dbReference type="STRING" id="435830.HMPREF0045_00384"/>
<keyword evidence="2" id="KW-1185">Reference proteome</keyword>
<name>G9PDA5_9ACTO</name>
<dbReference type="Proteomes" id="UP000003822">
    <property type="component" value="Unassembled WGS sequence"/>
</dbReference>
<dbReference type="AlphaFoldDB" id="G9PDA5"/>
<organism evidence="1 2">
    <name type="scientific">Actinomyces graevenitzii C83</name>
    <dbReference type="NCBI Taxonomy" id="435830"/>
    <lineage>
        <taxon>Bacteria</taxon>
        <taxon>Bacillati</taxon>
        <taxon>Actinomycetota</taxon>
        <taxon>Actinomycetes</taxon>
        <taxon>Actinomycetales</taxon>
        <taxon>Actinomycetaceae</taxon>
        <taxon>Actinomyces</taxon>
    </lineage>
</organism>
<reference evidence="1 2" key="1">
    <citation type="submission" date="2011-10" db="EMBL/GenBank/DDBJ databases">
        <title>The Genome Sequence of Actinomyces graevenitzii C83.</title>
        <authorList>
            <consortium name="The Broad Institute Genome Sequencing Platform"/>
            <consortium name="The Broad Institute Genome Sequencing Center for Infectious Disease"/>
            <person name="Earl A."/>
            <person name="Ward D."/>
            <person name="Feldgarden M."/>
            <person name="Gevers D."/>
            <person name="Sibley C.D."/>
            <person name="Field T.R."/>
            <person name="Grinwis M."/>
            <person name="Eshaghurshan C.S."/>
            <person name="Surette M.G."/>
            <person name="Young S.K."/>
            <person name="Zeng Q."/>
            <person name="Gargeya S."/>
            <person name="Fitzgerald M."/>
            <person name="Haas B."/>
            <person name="Abouelleil A."/>
            <person name="Alvarado L."/>
            <person name="Arachchi H.M."/>
            <person name="Berlin A."/>
            <person name="Brown A."/>
            <person name="Chapman S.B."/>
            <person name="Chen Z."/>
            <person name="Dunbar C."/>
            <person name="Freedman E."/>
            <person name="Gearin G."/>
            <person name="Goldberg J."/>
            <person name="Griggs A."/>
            <person name="Gujja S."/>
            <person name="Heiman D."/>
            <person name="Howarth C."/>
            <person name="Larson L."/>
            <person name="Lui A."/>
            <person name="MacDonald P.J.P."/>
            <person name="Montmayeur A."/>
            <person name="Murphy C."/>
            <person name="Neiman D."/>
            <person name="Pearson M."/>
            <person name="Priest M."/>
            <person name="Roberts A."/>
            <person name="Saif S."/>
            <person name="Shea T."/>
            <person name="Shenoy N."/>
            <person name="Sisk P."/>
            <person name="Stolte C."/>
            <person name="Sykes S."/>
            <person name="Wortman J."/>
            <person name="Nusbaum C."/>
            <person name="Birren B."/>
        </authorList>
    </citation>
    <scope>NUCLEOTIDE SEQUENCE [LARGE SCALE GENOMIC DNA]</scope>
    <source>
        <strain evidence="1 2">C83</strain>
    </source>
</reference>
<dbReference type="OrthoDB" id="3210980at2"/>
<dbReference type="Pfam" id="PF11452">
    <property type="entry name" value="DUF3000"/>
    <property type="match status" value="1"/>
</dbReference>
<gene>
    <name evidence="1" type="ORF">HMPREF0045_00384</name>
</gene>
<dbReference type="HOGENOM" id="CLU_077385_0_0_11"/>
<sequence>MLARRYIGSVSLHIAPPPADLEEAPSRAGQEPREFIKALESLRLAQVPPSVTVEEVEPPRGVSQYSAAIDSRTLLMADGESVGTGSFVILYDQEQISLWGSPFRLVAGVRAQIDEEASTDPYLGQITWARLPEELDRAGAGYSNVSGTVTRTLSESFGGIELTRAKAHVELRCSWSPTSEDLAPHMVAWLHLVSQMAGIRPFKDVEVVV</sequence>
<dbReference type="EMBL" id="ACRN01000001">
    <property type="protein sequence ID" value="EHM89719.1"/>
    <property type="molecule type" value="Genomic_DNA"/>
</dbReference>
<proteinExistence type="predicted"/>
<dbReference type="PATRIC" id="fig|435830.3.peg.377"/>
<accession>G9PDA5</accession>
<comment type="caution">
    <text evidence="1">The sequence shown here is derived from an EMBL/GenBank/DDBJ whole genome shotgun (WGS) entry which is preliminary data.</text>
</comment>
<evidence type="ECO:0000313" key="2">
    <source>
        <dbReference type="Proteomes" id="UP000003822"/>
    </source>
</evidence>
<evidence type="ECO:0008006" key="3">
    <source>
        <dbReference type="Google" id="ProtNLM"/>
    </source>
</evidence>
<evidence type="ECO:0000313" key="1">
    <source>
        <dbReference type="EMBL" id="EHM89719.1"/>
    </source>
</evidence>